<evidence type="ECO:0008006" key="3">
    <source>
        <dbReference type="Google" id="ProtNLM"/>
    </source>
</evidence>
<evidence type="ECO:0000313" key="2">
    <source>
        <dbReference type="Proteomes" id="UP000827296"/>
    </source>
</evidence>
<evidence type="ECO:0000313" key="1">
    <source>
        <dbReference type="EMBL" id="QYI86587.1"/>
    </source>
</evidence>
<organism evidence="1 2">
    <name type="scientific">Enterococcus phage SSsP-1</name>
    <dbReference type="NCBI Taxonomy" id="2859527"/>
    <lineage>
        <taxon>Viruses</taxon>
        <taxon>Duplodnaviria</taxon>
        <taxon>Heunggongvirae</taxon>
        <taxon>Uroviricota</taxon>
        <taxon>Caudoviricetes</taxon>
        <taxon>Saphexavirus</taxon>
        <taxon>Saphexavirus SSsP1</taxon>
    </lineage>
</organism>
<dbReference type="EMBL" id="MZ333457">
    <property type="protein sequence ID" value="QYI86587.1"/>
    <property type="molecule type" value="Genomic_DNA"/>
</dbReference>
<dbReference type="Proteomes" id="UP000827296">
    <property type="component" value="Segment"/>
</dbReference>
<keyword evidence="2" id="KW-1185">Reference proteome</keyword>
<protein>
    <recommendedName>
        <fullName evidence="3">DUF695 domain-containing protein</fullName>
    </recommendedName>
</protein>
<accession>A0AAE7WEB9</accession>
<sequence>MNRLEFFTKVIAEPIDKQWLYPHPLSITFSDTFYQDDFPESNFYDEAVSETLWNAAYEIIHSGMAKAKSVKTFITVFNPDTLMEGTMIYEAVSEYLQVAADTGVVENVEWEARESVFQHDLRYFFRGWHDLN</sequence>
<reference evidence="1 2" key="1">
    <citation type="journal article" date="2022" name="Viruses">
        <title>Two Novel Lytic Bacteriophages Infecting Enterococcus spp. Are Promising Candidates for Targeted Antibacterial Therapy.</title>
        <authorList>
            <person name="Tkachev P.V."/>
            <person name="Pchelin I.M."/>
            <person name="Azarov D.V."/>
            <person name="Gorshkov A.N."/>
            <person name="Shamova O.V."/>
            <person name="Dmitriev A.V."/>
            <person name="Goncharov A.E."/>
        </authorList>
    </citation>
    <scope>NUCLEOTIDE SEQUENCE [LARGE SCALE GENOMIC DNA]</scope>
</reference>
<name>A0AAE7WEB9_9CAUD</name>
<proteinExistence type="predicted"/>